<dbReference type="SMART" id="SM00409">
    <property type="entry name" value="IG"/>
    <property type="match status" value="1"/>
</dbReference>
<dbReference type="InterPro" id="IPR007110">
    <property type="entry name" value="Ig-like_dom"/>
</dbReference>
<gene>
    <name evidence="14" type="ORF">E5288_WYG009002</name>
</gene>
<dbReference type="Pfam" id="PF07686">
    <property type="entry name" value="V-set"/>
    <property type="match status" value="1"/>
</dbReference>
<evidence type="ECO:0000256" key="8">
    <source>
        <dbReference type="ARBA" id="ARBA00023170"/>
    </source>
</evidence>
<evidence type="ECO:0000256" key="5">
    <source>
        <dbReference type="ARBA" id="ARBA00023130"/>
    </source>
</evidence>
<keyword evidence="6" id="KW-0472">Membrane</keyword>
<proteinExistence type="predicted"/>
<dbReference type="GO" id="GO:0002250">
    <property type="term" value="P:adaptive immune response"/>
    <property type="evidence" value="ECO:0007669"/>
    <property type="project" value="UniProtKB-KW"/>
</dbReference>
<evidence type="ECO:0000256" key="6">
    <source>
        <dbReference type="ARBA" id="ARBA00023136"/>
    </source>
</evidence>
<evidence type="ECO:0000256" key="3">
    <source>
        <dbReference type="ARBA" id="ARBA00022729"/>
    </source>
</evidence>
<organism evidence="14 15">
    <name type="scientific">Bos mutus</name>
    <name type="common">wild yak</name>
    <dbReference type="NCBI Taxonomy" id="72004"/>
    <lineage>
        <taxon>Eukaryota</taxon>
        <taxon>Metazoa</taxon>
        <taxon>Chordata</taxon>
        <taxon>Craniata</taxon>
        <taxon>Vertebrata</taxon>
        <taxon>Euteleostomi</taxon>
        <taxon>Mammalia</taxon>
        <taxon>Eutheria</taxon>
        <taxon>Laurasiatheria</taxon>
        <taxon>Artiodactyla</taxon>
        <taxon>Ruminantia</taxon>
        <taxon>Pecora</taxon>
        <taxon>Bovidae</taxon>
        <taxon>Bovinae</taxon>
        <taxon>Bos</taxon>
    </lineage>
</organism>
<evidence type="ECO:0000313" key="14">
    <source>
        <dbReference type="EMBL" id="MXQ80626.1"/>
    </source>
</evidence>
<feature type="chain" id="PRO_5025405647" description="Ig-like domain-containing protein" evidence="12">
    <location>
        <begin position="21"/>
        <end position="209"/>
    </location>
</feature>
<dbReference type="InterPro" id="IPR003599">
    <property type="entry name" value="Ig_sub"/>
</dbReference>
<feature type="signal peptide" evidence="12">
    <location>
        <begin position="1"/>
        <end position="20"/>
    </location>
</feature>
<keyword evidence="8" id="KW-0675">Receptor</keyword>
<evidence type="ECO:0000259" key="13">
    <source>
        <dbReference type="PROSITE" id="PS50835"/>
    </source>
</evidence>
<keyword evidence="3 12" id="KW-0732">Signal</keyword>
<dbReference type="EMBL" id="VBQZ03000005">
    <property type="protein sequence ID" value="MXQ80626.1"/>
    <property type="molecule type" value="Genomic_DNA"/>
</dbReference>
<accession>A0A6B0QWD7</accession>
<dbReference type="InterPro" id="IPR051117">
    <property type="entry name" value="TRG_var/const_region"/>
</dbReference>
<dbReference type="AlphaFoldDB" id="A0A6B0QWD7"/>
<dbReference type="Proteomes" id="UP000322234">
    <property type="component" value="Unassembled WGS sequence"/>
</dbReference>
<reference evidence="14" key="1">
    <citation type="submission" date="2019-10" db="EMBL/GenBank/DDBJ databases">
        <title>The sequence and de novo assembly of the wild yak genome.</title>
        <authorList>
            <person name="Liu Y."/>
        </authorList>
    </citation>
    <scope>NUCLEOTIDE SEQUENCE [LARGE SCALE GENOMIC DNA]</scope>
    <source>
        <strain evidence="14">WY2019</strain>
    </source>
</reference>
<evidence type="ECO:0000256" key="7">
    <source>
        <dbReference type="ARBA" id="ARBA00023157"/>
    </source>
</evidence>
<name>A0A6B0QWD7_9CETA</name>
<dbReference type="GO" id="GO:0042101">
    <property type="term" value="C:T cell receptor complex"/>
    <property type="evidence" value="ECO:0007669"/>
    <property type="project" value="UniProtKB-KW"/>
</dbReference>
<dbReference type="SUPFAM" id="SSF48726">
    <property type="entry name" value="Immunoglobulin"/>
    <property type="match status" value="1"/>
</dbReference>
<evidence type="ECO:0000256" key="11">
    <source>
        <dbReference type="ARBA" id="ARBA00043266"/>
    </source>
</evidence>
<comment type="caution">
    <text evidence="14">The sequence shown here is derived from an EMBL/GenBank/DDBJ whole genome shotgun (WGS) entry which is preliminary data.</text>
</comment>
<keyword evidence="7" id="KW-1015">Disulfide bond</keyword>
<evidence type="ECO:0000256" key="10">
    <source>
        <dbReference type="ARBA" id="ARBA00038578"/>
    </source>
</evidence>
<dbReference type="InterPro" id="IPR013783">
    <property type="entry name" value="Ig-like_fold"/>
</dbReference>
<sequence>MMRVPALLLVFLAPVTQVSSNTEGEKMSITKATGSGSSVEIICDLITQTLKYIHWYKYQEGTAPRRLLYYDISYSKVVLESGVSEGKYKVYKEKSYTFAILNLQESDSGMYYCAAWEKHVGLDFLYTALEILLVTAKHSHDRDLDVDMSPKPTMFLPSITEINHDSAGTYLCLLENFSLMFLKFIGEKKMATELCHPNRETPQRPLTHT</sequence>
<dbReference type="PANTHER" id="PTHR19256:SF63">
    <property type="entry name" value="T CELL RECEPTOR GAMMA VARIABLE 3-RELATED"/>
    <property type="match status" value="1"/>
</dbReference>
<evidence type="ECO:0000256" key="12">
    <source>
        <dbReference type="SAM" id="SignalP"/>
    </source>
</evidence>
<evidence type="ECO:0000313" key="15">
    <source>
        <dbReference type="Proteomes" id="UP000322234"/>
    </source>
</evidence>
<dbReference type="PROSITE" id="PS50835">
    <property type="entry name" value="IG_LIKE"/>
    <property type="match status" value="1"/>
</dbReference>
<keyword evidence="9" id="KW-0393">Immunoglobulin domain</keyword>
<dbReference type="Pfam" id="PF21951">
    <property type="entry name" value="TARP"/>
    <property type="match status" value="1"/>
</dbReference>
<dbReference type="PANTHER" id="PTHR19256">
    <property type="entry name" value="T-CELL RECEPTOR GAMMA CHAIN"/>
    <property type="match status" value="1"/>
</dbReference>
<evidence type="ECO:0000256" key="1">
    <source>
        <dbReference type="ARBA" id="ARBA00004236"/>
    </source>
</evidence>
<keyword evidence="11" id="KW-1279">T cell receptor</keyword>
<keyword evidence="2" id="KW-1003">Cell membrane</keyword>
<dbReference type="FunFam" id="2.60.40.10:FF:001866">
    <property type="entry name" value="T cell receptor gamma variable 3"/>
    <property type="match status" value="1"/>
</dbReference>
<evidence type="ECO:0000256" key="4">
    <source>
        <dbReference type="ARBA" id="ARBA00022859"/>
    </source>
</evidence>
<dbReference type="InterPro" id="IPR013106">
    <property type="entry name" value="Ig_V-set"/>
</dbReference>
<keyword evidence="4" id="KW-0391">Immunity</keyword>
<protein>
    <recommendedName>
        <fullName evidence="13">Ig-like domain-containing protein</fullName>
    </recommendedName>
</protein>
<keyword evidence="15" id="KW-1185">Reference proteome</keyword>
<evidence type="ECO:0000256" key="9">
    <source>
        <dbReference type="ARBA" id="ARBA00023319"/>
    </source>
</evidence>
<comment type="subcellular location">
    <subcellularLocation>
        <location evidence="1">Cell membrane</location>
    </subcellularLocation>
</comment>
<keyword evidence="5" id="KW-1064">Adaptive immunity</keyword>
<dbReference type="InterPro" id="IPR054133">
    <property type="entry name" value="TARP"/>
</dbReference>
<evidence type="ECO:0000256" key="2">
    <source>
        <dbReference type="ARBA" id="ARBA00022475"/>
    </source>
</evidence>
<comment type="subunit">
    <text evidence="10">Gamma-delta TR is a heterodimer composed of a gamma and delta chain; disulfide-linked. The gamma-delta TR is associated with the transmembrane signaling CD3 coreceptor proteins following the stoichiometry: a single gamma-delta TR heterodimer associates with one CD3D-CD3E heterodimer, one CD3G-CD3E heterodimer and one CD247 homodimer forming a stable octameric structure. Upon activation, gamma-delta TR complex associates with FCER1G to initiate intracellular signaling.</text>
</comment>
<dbReference type="Gene3D" id="2.60.40.10">
    <property type="entry name" value="Immunoglobulins"/>
    <property type="match status" value="1"/>
</dbReference>
<dbReference type="InterPro" id="IPR036179">
    <property type="entry name" value="Ig-like_dom_sf"/>
</dbReference>
<feature type="domain" description="Ig-like" evidence="13">
    <location>
        <begin position="14"/>
        <end position="115"/>
    </location>
</feature>